<dbReference type="Pfam" id="PF11521">
    <property type="entry name" value="TFIIE-A_C"/>
    <property type="match status" value="1"/>
</dbReference>
<dbReference type="GO" id="GO:0005673">
    <property type="term" value="C:transcription factor TFIIE complex"/>
    <property type="evidence" value="ECO:0007669"/>
    <property type="project" value="TreeGrafter"/>
</dbReference>
<gene>
    <name evidence="6" type="ORF">OXX778_LOCUS4174</name>
</gene>
<comment type="caution">
    <text evidence="6">The sequence shown here is derived from an EMBL/GenBank/DDBJ whole genome shotgun (WGS) entry which is preliminary data.</text>
</comment>
<evidence type="ECO:0000256" key="3">
    <source>
        <dbReference type="ARBA" id="ARBA00023163"/>
    </source>
</evidence>
<keyword evidence="2" id="KW-0805">Transcription regulation</keyword>
<accession>A0A813PPU5</accession>
<sequence length="525" mass="60427">MQNGAQNSSSQNYQSNDTALLTQVPSDLKTLIRIIMRNFYSFELYLCMEMLLIYPCMKEDDLAEVLRLDLKVVHQYLVNLKKEKFLNEKCIMETSPDGKQTKFSYFFINYKMIVNVIKYKLDQIRVRIESEEKQITTRSLFKCTLCAKTYSDLDTKDIFLTMRCTHCGGDIDEDTSAIPKQSARNLLHKFNTQMKIVFELLSKVEHVRLAEFLLRPEASDMTDILEKINPGLTTAKTNSNSGRSAMVKYDKWSGDKTRNTDLLGQTRITINFDSNSNSNQAQKKELPSILLLNRIPEEEPMNRDSQLLNSLKSAADQTINRESLNDTTNLNLPQQQQQQQGLVKPLSNNNQQQQQIVPLGNLENIIMQKLLKHEKKISDSSSSSSSQNASNTNGSSSSSITITKRRSILDESKNDFKKRKLNNGESDDRPLRNGFYNSGSMRRNHSDGSENSDEYDDDYEENEDLSFTSSSSDPNEDLLIPRILVKNKPIRFDRITPKLINHMTELEKENYIQICRQLYTEIYEI</sequence>
<feature type="domain" description="HTH TFE/IIEalpha-type" evidence="5">
    <location>
        <begin position="28"/>
        <end position="118"/>
    </location>
</feature>
<evidence type="ECO:0000259" key="5">
    <source>
        <dbReference type="PROSITE" id="PS51344"/>
    </source>
</evidence>
<dbReference type="InterPro" id="IPR024550">
    <property type="entry name" value="TFIIEa/SarR/Rpc3_HTH_dom"/>
</dbReference>
<proteinExistence type="inferred from homology"/>
<dbReference type="AlphaFoldDB" id="A0A813PPU5"/>
<evidence type="ECO:0000313" key="6">
    <source>
        <dbReference type="EMBL" id="CAF0755991.1"/>
    </source>
</evidence>
<feature type="compositionally biased region" description="Acidic residues" evidence="4">
    <location>
        <begin position="450"/>
        <end position="464"/>
    </location>
</feature>
<name>A0A813PPU5_9BILA</name>
<feature type="compositionally biased region" description="Low complexity" evidence="4">
    <location>
        <begin position="379"/>
        <end position="402"/>
    </location>
</feature>
<keyword evidence="7" id="KW-1185">Reference proteome</keyword>
<dbReference type="InterPro" id="IPR017919">
    <property type="entry name" value="TFIIE/TFIIEa_HTH"/>
</dbReference>
<dbReference type="PROSITE" id="PS51344">
    <property type="entry name" value="HTH_TFE_IIE"/>
    <property type="match status" value="1"/>
</dbReference>
<dbReference type="OrthoDB" id="361102at2759"/>
<dbReference type="SUPFAM" id="SSF57783">
    <property type="entry name" value="Zinc beta-ribbon"/>
    <property type="match status" value="1"/>
</dbReference>
<evidence type="ECO:0000256" key="4">
    <source>
        <dbReference type="SAM" id="MobiDB-lite"/>
    </source>
</evidence>
<dbReference type="EMBL" id="CAJNOC010000399">
    <property type="protein sequence ID" value="CAF0755991.1"/>
    <property type="molecule type" value="Genomic_DNA"/>
</dbReference>
<dbReference type="InterPro" id="IPR021600">
    <property type="entry name" value="TFIIE_asu_C"/>
</dbReference>
<dbReference type="Pfam" id="PF02002">
    <property type="entry name" value="TFIIE_alpha"/>
    <property type="match status" value="1"/>
</dbReference>
<evidence type="ECO:0000256" key="2">
    <source>
        <dbReference type="ARBA" id="ARBA00023015"/>
    </source>
</evidence>
<evidence type="ECO:0000313" key="7">
    <source>
        <dbReference type="Proteomes" id="UP000663879"/>
    </source>
</evidence>
<feature type="region of interest" description="Disordered" evidence="4">
    <location>
        <begin position="376"/>
        <end position="473"/>
    </location>
</feature>
<keyword evidence="3" id="KW-0804">Transcription</keyword>
<dbReference type="SMART" id="SM00531">
    <property type="entry name" value="TFIIE"/>
    <property type="match status" value="1"/>
</dbReference>
<dbReference type="GO" id="GO:0006367">
    <property type="term" value="P:transcription initiation at RNA polymerase II promoter"/>
    <property type="evidence" value="ECO:0007669"/>
    <property type="project" value="InterPro"/>
</dbReference>
<dbReference type="Gene3D" id="6.10.140.1250">
    <property type="match status" value="1"/>
</dbReference>
<organism evidence="6 7">
    <name type="scientific">Brachionus calyciflorus</name>
    <dbReference type="NCBI Taxonomy" id="104777"/>
    <lineage>
        <taxon>Eukaryota</taxon>
        <taxon>Metazoa</taxon>
        <taxon>Spiralia</taxon>
        <taxon>Gnathifera</taxon>
        <taxon>Rotifera</taxon>
        <taxon>Eurotatoria</taxon>
        <taxon>Monogononta</taxon>
        <taxon>Pseudotrocha</taxon>
        <taxon>Ploima</taxon>
        <taxon>Brachionidae</taxon>
        <taxon>Brachionus</taxon>
    </lineage>
</organism>
<dbReference type="InterPro" id="IPR039997">
    <property type="entry name" value="TFE"/>
</dbReference>
<dbReference type="InterPro" id="IPR013083">
    <property type="entry name" value="Znf_RING/FYVE/PHD"/>
</dbReference>
<dbReference type="Gene3D" id="3.30.40.10">
    <property type="entry name" value="Zinc/RING finger domain, C3HC4 (zinc finger)"/>
    <property type="match status" value="1"/>
</dbReference>
<reference evidence="6" key="1">
    <citation type="submission" date="2021-02" db="EMBL/GenBank/DDBJ databases">
        <authorList>
            <person name="Nowell W R."/>
        </authorList>
    </citation>
    <scope>NUCLEOTIDE SEQUENCE</scope>
    <source>
        <strain evidence="6">Ploen Becks lab</strain>
    </source>
</reference>
<dbReference type="PANTHER" id="PTHR13097:SF7">
    <property type="entry name" value="GENERAL TRANSCRIPTION FACTOR IIE SUBUNIT 1"/>
    <property type="match status" value="1"/>
</dbReference>
<dbReference type="Proteomes" id="UP000663879">
    <property type="component" value="Unassembled WGS sequence"/>
</dbReference>
<evidence type="ECO:0000256" key="1">
    <source>
        <dbReference type="ARBA" id="ARBA00008947"/>
    </source>
</evidence>
<dbReference type="PANTHER" id="PTHR13097">
    <property type="entry name" value="TRANSCRIPTION INITIATION FACTOR IIE, ALPHA SUBUNIT"/>
    <property type="match status" value="1"/>
</dbReference>
<dbReference type="InterPro" id="IPR002853">
    <property type="entry name" value="TFIIE_asu"/>
</dbReference>
<comment type="similarity">
    <text evidence="1">Belongs to the TFIIE alpha subunit family.</text>
</comment>
<protein>
    <recommendedName>
        <fullName evidence="5">HTH TFE/IIEalpha-type domain-containing protein</fullName>
    </recommendedName>
</protein>